<evidence type="ECO:0000313" key="8">
    <source>
        <dbReference type="Proteomes" id="UP000663452"/>
    </source>
</evidence>
<dbReference type="PANTHER" id="PTHR34773">
    <property type="entry name" value="FLAGELLAR SECRETION CHAPERONE FLIS"/>
    <property type="match status" value="1"/>
</dbReference>
<dbReference type="EMBL" id="CP070969">
    <property type="protein sequence ID" value="QSF47980.1"/>
    <property type="molecule type" value="Genomic_DNA"/>
</dbReference>
<protein>
    <recommendedName>
        <fullName evidence="6">Flagellar secretion chaperone FliS</fullName>
    </recommendedName>
</protein>
<keyword evidence="4 6" id="KW-1005">Bacterial flagellum biogenesis</keyword>
<comment type="similarity">
    <text evidence="2 6">Belongs to the FliS family.</text>
</comment>
<dbReference type="CDD" id="cd16098">
    <property type="entry name" value="FliS"/>
    <property type="match status" value="1"/>
</dbReference>
<evidence type="ECO:0000313" key="7">
    <source>
        <dbReference type="EMBL" id="QSF47980.1"/>
    </source>
</evidence>
<dbReference type="RefSeq" id="WP_206105323.1">
    <property type="nucleotide sequence ID" value="NZ_CP070969.1"/>
</dbReference>
<evidence type="ECO:0000256" key="6">
    <source>
        <dbReference type="PIRNR" id="PIRNR039090"/>
    </source>
</evidence>
<dbReference type="InterPro" id="IPR003713">
    <property type="entry name" value="FliS"/>
</dbReference>
<gene>
    <name evidence="7" type="primary">fliS</name>
    <name evidence="7" type="ORF">JRJ22_26885</name>
</gene>
<dbReference type="InterPro" id="IPR036584">
    <property type="entry name" value="FliS_sf"/>
</dbReference>
<dbReference type="Pfam" id="PF02561">
    <property type="entry name" value="FliS"/>
    <property type="match status" value="1"/>
</dbReference>
<name>A0ABX7LN46_9BACL</name>
<keyword evidence="7" id="KW-0282">Flagellum</keyword>
<dbReference type="SUPFAM" id="SSF101116">
    <property type="entry name" value="Flagellar export chaperone FliS"/>
    <property type="match status" value="1"/>
</dbReference>
<dbReference type="NCBIfam" id="TIGR00208">
    <property type="entry name" value="fliS"/>
    <property type="match status" value="1"/>
</dbReference>
<proteinExistence type="inferred from homology"/>
<dbReference type="Proteomes" id="UP000663452">
    <property type="component" value="Chromosome"/>
</dbReference>
<evidence type="ECO:0000256" key="5">
    <source>
        <dbReference type="ARBA" id="ARBA00023186"/>
    </source>
</evidence>
<keyword evidence="3 6" id="KW-0963">Cytoplasm</keyword>
<dbReference type="Gene3D" id="1.20.120.340">
    <property type="entry name" value="Flagellar protein FliS"/>
    <property type="match status" value="1"/>
</dbReference>
<evidence type="ECO:0000256" key="3">
    <source>
        <dbReference type="ARBA" id="ARBA00022490"/>
    </source>
</evidence>
<keyword evidence="8" id="KW-1185">Reference proteome</keyword>
<keyword evidence="7" id="KW-0969">Cilium</keyword>
<organism evidence="7 8">
    <name type="scientific">Paenibacillus tianjinensis</name>
    <dbReference type="NCBI Taxonomy" id="2810347"/>
    <lineage>
        <taxon>Bacteria</taxon>
        <taxon>Bacillati</taxon>
        <taxon>Bacillota</taxon>
        <taxon>Bacilli</taxon>
        <taxon>Bacillales</taxon>
        <taxon>Paenibacillaceae</taxon>
        <taxon>Paenibacillus</taxon>
    </lineage>
</organism>
<accession>A0ABX7LN46</accession>
<evidence type="ECO:0000256" key="4">
    <source>
        <dbReference type="ARBA" id="ARBA00022795"/>
    </source>
</evidence>
<evidence type="ECO:0000256" key="2">
    <source>
        <dbReference type="ARBA" id="ARBA00008787"/>
    </source>
</evidence>
<sequence>MITSPYDKYRQSSVQTSSPSQLLLMLFDGAIRFAKTGIEGIDEHDFEKVSTFLGKAQTIVNELLTTLDRKYDVAKTLAPLYEYINYLFIQSNIKKSKAEAEEAIGYLVDLRQTFAQAAKMTAGQDLQHG</sequence>
<reference evidence="7 8" key="1">
    <citation type="submission" date="2021-02" db="EMBL/GenBank/DDBJ databases">
        <title>Paenibacillus tianjinensis sp. nov.</title>
        <authorList>
            <person name="Liu H."/>
        </authorList>
    </citation>
    <scope>NUCLEOTIDE SEQUENCE [LARGE SCALE GENOMIC DNA]</scope>
    <source>
        <strain evidence="7 8">TB2019</strain>
    </source>
</reference>
<comment type="subcellular location">
    <subcellularLocation>
        <location evidence="1 6">Cytoplasm</location>
        <location evidence="1 6">Cytosol</location>
    </subcellularLocation>
</comment>
<dbReference type="PIRSF" id="PIRSF039090">
    <property type="entry name" value="Flis"/>
    <property type="match status" value="1"/>
</dbReference>
<evidence type="ECO:0000256" key="1">
    <source>
        <dbReference type="ARBA" id="ARBA00004514"/>
    </source>
</evidence>
<dbReference type="PANTHER" id="PTHR34773:SF1">
    <property type="entry name" value="FLAGELLAR SECRETION CHAPERONE FLIS"/>
    <property type="match status" value="1"/>
</dbReference>
<keyword evidence="5" id="KW-0143">Chaperone</keyword>
<keyword evidence="7" id="KW-0966">Cell projection</keyword>